<keyword evidence="2" id="KW-1185">Reference proteome</keyword>
<proteinExistence type="predicted"/>
<evidence type="ECO:0000313" key="2">
    <source>
        <dbReference type="Proteomes" id="UP000250043"/>
    </source>
</evidence>
<gene>
    <name evidence="1" type="ORF">OBBRIDRAFT_728412</name>
</gene>
<dbReference type="GO" id="GO:0009306">
    <property type="term" value="P:protein secretion"/>
    <property type="evidence" value="ECO:0007669"/>
    <property type="project" value="TreeGrafter"/>
</dbReference>
<dbReference type="PANTHER" id="PTHR17985:SF8">
    <property type="entry name" value="TRANSPORT AND GOLGI ORGANIZATION PROTEIN 2 HOMOLOG"/>
    <property type="match status" value="1"/>
</dbReference>
<dbReference type="AlphaFoldDB" id="A0A8E2AWF4"/>
<sequence length="312" mass="34398">MCVGFWTLEHPQYALILCSNRDEFLSRPTTQARWHSFGAENEGESGTGAVLSGRDVLAGGTWAGISRTGRVALLTNITEPHGRYNSSRGTLTSSFLLPESSSATLQEEVDRILAQDARYAGFNLLLLCPSRSIDHGDGRCLSLEAAFLTNSGGGGKIKARILSETERRCGAMSNGIDYHGAAEWPKVRRGSQMFQDTLSSVHADTPESDLTERLFELLTWKSEVPPSDRTGLRDTIQVEPLQVPNAKPSGGTTSEPYGTRLSTVILIRRDGGVLFLERDIWTLDREGAVTKADPKQQRTYRFQIHIEDSVKR</sequence>
<dbReference type="GO" id="GO:0007030">
    <property type="term" value="P:Golgi organization"/>
    <property type="evidence" value="ECO:0007669"/>
    <property type="project" value="TreeGrafter"/>
</dbReference>
<dbReference type="InterPro" id="IPR008551">
    <property type="entry name" value="TANGO2"/>
</dbReference>
<evidence type="ECO:0000313" key="1">
    <source>
        <dbReference type="EMBL" id="OCH91598.1"/>
    </source>
</evidence>
<dbReference type="Proteomes" id="UP000250043">
    <property type="component" value="Unassembled WGS sequence"/>
</dbReference>
<name>A0A8E2AWF4_9APHY</name>
<protein>
    <submittedName>
        <fullName evidence="1">DUF833-domain-containing protein</fullName>
    </submittedName>
</protein>
<dbReference type="GO" id="GO:0005794">
    <property type="term" value="C:Golgi apparatus"/>
    <property type="evidence" value="ECO:0007669"/>
    <property type="project" value="TreeGrafter"/>
</dbReference>
<dbReference type="PANTHER" id="PTHR17985">
    <property type="entry name" value="SER/THR-RICH PROTEIN T10 IN DGCR REGION"/>
    <property type="match status" value="1"/>
</dbReference>
<dbReference type="OrthoDB" id="191601at2759"/>
<accession>A0A8E2AWF4</accession>
<organism evidence="1 2">
    <name type="scientific">Obba rivulosa</name>
    <dbReference type="NCBI Taxonomy" id="1052685"/>
    <lineage>
        <taxon>Eukaryota</taxon>
        <taxon>Fungi</taxon>
        <taxon>Dikarya</taxon>
        <taxon>Basidiomycota</taxon>
        <taxon>Agaricomycotina</taxon>
        <taxon>Agaricomycetes</taxon>
        <taxon>Polyporales</taxon>
        <taxon>Gelatoporiaceae</taxon>
        <taxon>Obba</taxon>
    </lineage>
</organism>
<dbReference type="EMBL" id="KV722382">
    <property type="protein sequence ID" value="OCH91598.1"/>
    <property type="molecule type" value="Genomic_DNA"/>
</dbReference>
<dbReference type="Pfam" id="PF05742">
    <property type="entry name" value="TANGO2"/>
    <property type="match status" value="1"/>
</dbReference>
<reference evidence="1 2" key="1">
    <citation type="submission" date="2016-07" db="EMBL/GenBank/DDBJ databases">
        <title>Draft genome of the white-rot fungus Obba rivulosa 3A-2.</title>
        <authorList>
            <consortium name="DOE Joint Genome Institute"/>
            <person name="Miettinen O."/>
            <person name="Riley R."/>
            <person name="Acob R."/>
            <person name="Barry K."/>
            <person name="Cullen D."/>
            <person name="De Vries R."/>
            <person name="Hainaut M."/>
            <person name="Hatakka A."/>
            <person name="Henrissat B."/>
            <person name="Hilden K."/>
            <person name="Kuo R."/>
            <person name="Labutti K."/>
            <person name="Lipzen A."/>
            <person name="Makela M.R."/>
            <person name="Sandor L."/>
            <person name="Spatafora J.W."/>
            <person name="Grigoriev I.V."/>
            <person name="Hibbett D.S."/>
        </authorList>
    </citation>
    <scope>NUCLEOTIDE SEQUENCE [LARGE SCALE GENOMIC DNA]</scope>
    <source>
        <strain evidence="1 2">3A-2</strain>
    </source>
</reference>